<dbReference type="KEGG" id="hti:HTIA_2127"/>
<name>S6D8X9_9EURY</name>
<evidence type="ECO:0000313" key="2">
    <source>
        <dbReference type="EMBL" id="CCQ34241.1"/>
    </source>
</evidence>
<gene>
    <name evidence="1" type="ORF">HTIA_0174</name>
    <name evidence="2" type="ORF">HTIA_2127</name>
</gene>
<evidence type="ECO:0000313" key="3">
    <source>
        <dbReference type="Proteomes" id="UP000015381"/>
    </source>
</evidence>
<proteinExistence type="predicted"/>
<organism evidence="2 3">
    <name type="scientific">Halorhabdus tiamatea SARL4B</name>
    <dbReference type="NCBI Taxonomy" id="1033806"/>
    <lineage>
        <taxon>Archaea</taxon>
        <taxon>Methanobacteriati</taxon>
        <taxon>Methanobacteriota</taxon>
        <taxon>Stenosarchaea group</taxon>
        <taxon>Halobacteria</taxon>
        <taxon>Halobacteriales</taxon>
        <taxon>Haloarculaceae</taxon>
        <taxon>Halorhabdus</taxon>
    </lineage>
</organism>
<accession>S6D8X9</accession>
<protein>
    <submittedName>
        <fullName evidence="2">Uncharacterized protein</fullName>
    </submittedName>
</protein>
<dbReference type="EMBL" id="HF571520">
    <property type="protein sequence ID" value="CCQ32325.1"/>
    <property type="molecule type" value="Genomic_DNA"/>
</dbReference>
<sequence>MSRLAVCLTRTFRVPFFESARARTRLLGTFLTSHDVDLVSFANTSEIKLWIVVKSVLDFMDEVQDRLVCSVKFLSYL</sequence>
<keyword evidence="3" id="KW-1185">Reference proteome</keyword>
<dbReference type="HOGENOM" id="CLU_2629621_0_0_2"/>
<reference evidence="2 3" key="1">
    <citation type="journal article" date="2014" name="Environ. Microbiol.">
        <title>Halorhabdus tiamatea: proteogenomics and glycosidase activity measurements identify the first cultivated euryarchaeon from a deep-sea anoxic brine lake as potential polysaccharide degrader.</title>
        <authorList>
            <person name="Werner J."/>
            <person name="Ferrer M."/>
            <person name="Michel G."/>
            <person name="Mann A.J."/>
            <person name="Huang S."/>
            <person name="Juarez S."/>
            <person name="Ciordia S."/>
            <person name="Albar J.P."/>
            <person name="Alcaide M."/>
            <person name="La Cono V."/>
            <person name="Yakimov M.M."/>
            <person name="Antunes A."/>
            <person name="Taborda M."/>
            <person name="Da Costa M.S."/>
            <person name="Amann R.I."/>
            <person name="Gloeckner F.O."/>
            <person name="Golyshina O.V."/>
            <person name="Golyshin P.N."/>
            <person name="Teeling H."/>
        </authorList>
    </citation>
    <scope>NUCLEOTIDE SEQUENCE [LARGE SCALE GENOMIC DNA]</scope>
    <source>
        <strain evidence="3">SARL4B</strain>
        <strain evidence="2">Type strain: SARL4B</strain>
    </source>
</reference>
<dbReference type="AlphaFoldDB" id="S6D8X9"/>
<dbReference type="KEGG" id="hti:HTIA_0174"/>
<dbReference type="EMBL" id="HF571520">
    <property type="protein sequence ID" value="CCQ34241.1"/>
    <property type="molecule type" value="Genomic_DNA"/>
</dbReference>
<evidence type="ECO:0000313" key="1">
    <source>
        <dbReference type="EMBL" id="CCQ32325.1"/>
    </source>
</evidence>
<dbReference type="Proteomes" id="UP000015381">
    <property type="component" value="Chromosome I"/>
</dbReference>